<evidence type="ECO:0000313" key="1">
    <source>
        <dbReference type="EMBL" id="WAR11507.1"/>
    </source>
</evidence>
<accession>A0ABY7EQX1</accession>
<protein>
    <submittedName>
        <fullName evidence="1">Uncharacterized protein</fullName>
    </submittedName>
</protein>
<feature type="non-terminal residue" evidence="1">
    <location>
        <position position="267"/>
    </location>
</feature>
<sequence>MFSIANLLDIGFSVERCSRDTHAPNNYGYRLIDLCKSANLYIANGRLGKDIDIGQCTCISSTLIDYVLLSPELFPRTVHFEVQEHDPLFSDVHSCVEFSINMSLNLSSDHVKNVVDSTDDVVKIPIWDNNAKNQFMIDSLSISKQYTVAVVNHLTNSVSNILTNAADKSQLLLEKKIVNKTPVRKHFKKEWYDNDCKVARANYIQTYNSKSYKKLMNKKINTFKENRKKNLRNSDPKAFWGLLNKYCDEKKKTLSSISKDVFYEHFV</sequence>
<gene>
    <name evidence="1" type="ORF">MAR_025687</name>
</gene>
<name>A0ABY7EQX1_MYAAR</name>
<keyword evidence="2" id="KW-1185">Reference proteome</keyword>
<proteinExistence type="predicted"/>
<dbReference type="Gene3D" id="3.60.10.10">
    <property type="entry name" value="Endonuclease/exonuclease/phosphatase"/>
    <property type="match status" value="1"/>
</dbReference>
<reference evidence="1" key="1">
    <citation type="submission" date="2022-11" db="EMBL/GenBank/DDBJ databases">
        <title>Centuries of genome instability and evolution in soft-shell clam transmissible cancer (bioRxiv).</title>
        <authorList>
            <person name="Hart S.F.M."/>
            <person name="Yonemitsu M.A."/>
            <person name="Giersch R.M."/>
            <person name="Beal B.F."/>
            <person name="Arriagada G."/>
            <person name="Davis B.W."/>
            <person name="Ostrander E.A."/>
            <person name="Goff S.P."/>
            <person name="Metzger M.J."/>
        </authorList>
    </citation>
    <scope>NUCLEOTIDE SEQUENCE</scope>
    <source>
        <strain evidence="1">MELC-2E11</strain>
        <tissue evidence="1">Siphon/mantle</tissue>
    </source>
</reference>
<dbReference type="EMBL" id="CP111019">
    <property type="protein sequence ID" value="WAR11507.1"/>
    <property type="molecule type" value="Genomic_DNA"/>
</dbReference>
<evidence type="ECO:0000313" key="2">
    <source>
        <dbReference type="Proteomes" id="UP001164746"/>
    </source>
</evidence>
<dbReference type="InterPro" id="IPR036691">
    <property type="entry name" value="Endo/exonu/phosph_ase_sf"/>
</dbReference>
<dbReference type="Proteomes" id="UP001164746">
    <property type="component" value="Chromosome 8"/>
</dbReference>
<organism evidence="1 2">
    <name type="scientific">Mya arenaria</name>
    <name type="common">Soft-shell clam</name>
    <dbReference type="NCBI Taxonomy" id="6604"/>
    <lineage>
        <taxon>Eukaryota</taxon>
        <taxon>Metazoa</taxon>
        <taxon>Spiralia</taxon>
        <taxon>Lophotrochozoa</taxon>
        <taxon>Mollusca</taxon>
        <taxon>Bivalvia</taxon>
        <taxon>Autobranchia</taxon>
        <taxon>Heteroconchia</taxon>
        <taxon>Euheterodonta</taxon>
        <taxon>Imparidentia</taxon>
        <taxon>Neoheterodontei</taxon>
        <taxon>Myida</taxon>
        <taxon>Myoidea</taxon>
        <taxon>Myidae</taxon>
        <taxon>Mya</taxon>
    </lineage>
</organism>